<feature type="non-terminal residue" evidence="2">
    <location>
        <position position="480"/>
    </location>
</feature>
<evidence type="ECO:0000256" key="1">
    <source>
        <dbReference type="SAM" id="MobiDB-lite"/>
    </source>
</evidence>
<organism evidence="2 3">
    <name type="scientific">Rhizoctonia solani AG-3 Rhs1AP</name>
    <dbReference type="NCBI Taxonomy" id="1086054"/>
    <lineage>
        <taxon>Eukaryota</taxon>
        <taxon>Fungi</taxon>
        <taxon>Dikarya</taxon>
        <taxon>Basidiomycota</taxon>
        <taxon>Agaricomycotina</taxon>
        <taxon>Agaricomycetes</taxon>
        <taxon>Cantharellales</taxon>
        <taxon>Ceratobasidiaceae</taxon>
        <taxon>Rhizoctonia</taxon>
    </lineage>
</organism>
<evidence type="ECO:0000313" key="2">
    <source>
        <dbReference type="EMBL" id="EUC65457.1"/>
    </source>
</evidence>
<feature type="compositionally biased region" description="Acidic residues" evidence="1">
    <location>
        <begin position="221"/>
        <end position="230"/>
    </location>
</feature>
<evidence type="ECO:0000313" key="3">
    <source>
        <dbReference type="Proteomes" id="UP000030108"/>
    </source>
</evidence>
<dbReference type="EMBL" id="JATN01000311">
    <property type="protein sequence ID" value="EUC65457.1"/>
    <property type="molecule type" value="Genomic_DNA"/>
</dbReference>
<feature type="region of interest" description="Disordered" evidence="1">
    <location>
        <begin position="207"/>
        <end position="241"/>
    </location>
</feature>
<comment type="caution">
    <text evidence="2">The sequence shown here is derived from an EMBL/GenBank/DDBJ whole genome shotgun (WGS) entry which is preliminary data.</text>
</comment>
<dbReference type="Proteomes" id="UP000030108">
    <property type="component" value="Unassembled WGS sequence"/>
</dbReference>
<dbReference type="OrthoDB" id="10659798at2759"/>
<reference evidence="3" key="1">
    <citation type="journal article" date="2014" name="Genome Announc.">
        <title>Draft genome sequence of the plant-pathogenic soil fungus Rhizoctonia solani anastomosis group 3 strain Rhs1AP.</title>
        <authorList>
            <person name="Cubeta M.A."/>
            <person name="Thomas E."/>
            <person name="Dean R.A."/>
            <person name="Jabaji S."/>
            <person name="Neate S.M."/>
            <person name="Tavantzis S."/>
            <person name="Toda T."/>
            <person name="Vilgalys R."/>
            <person name="Bharathan N."/>
            <person name="Fedorova-Abrams N."/>
            <person name="Pakala S.B."/>
            <person name="Pakala S.M."/>
            <person name="Zafar N."/>
            <person name="Joardar V."/>
            <person name="Losada L."/>
            <person name="Nierman W.C."/>
        </authorList>
    </citation>
    <scope>NUCLEOTIDE SEQUENCE [LARGE SCALE GENOMIC DNA]</scope>
    <source>
        <strain evidence="3">AG-3</strain>
    </source>
</reference>
<name>X8JNU1_9AGAM</name>
<protein>
    <submittedName>
        <fullName evidence="2">Uncharacterized protein</fullName>
    </submittedName>
</protein>
<sequence length="480" mass="53222">MAFAEPPEQKMTWQEEEEKALKRIPSIQSLIEKAQKAWESFTELIPGAHIPYTQNAGRKLTGLMKKVPDNKQMVADSDTKIKDIPDATYKERDEAIKAIDQPSLIFKDAHMLEQEAGEYLSSKRNPVCIKISKDDASELGISETVCPQLANLPPIPDEDNDIDNGEESETDITQVQEPLHECNIPMPSTIKSSSDTPTITKIDVSLQHPLKFNIEPKDDKPDSEDEDSGDDSVPQFDDMAEPNMMEMDVDAVGGKGKAKETGSTNLACKLCPDMPWQKQTPFSSVTNLKKHKRGEHDAWGNLEREMATDDPDVFQCPGFQKIGPCKTHCWKACPNKACYLPLKEAHIESRPGRSKDMKGGPKMAQDIHSEFTGQTGALQGWANQTGGLTEDHTGGVPVEDIQQVIGKMAGLVSGRAYDLPIALAEGLDNMPTYAAPELDTITAKGPDFMTTRCKRMLLAFKQDMKNNQSDYKEDDKPEDE</sequence>
<accession>X8JNU1</accession>
<dbReference type="AlphaFoldDB" id="X8JNU1"/>
<gene>
    <name evidence="2" type="ORF">RSOL_446330</name>
</gene>
<proteinExistence type="predicted"/>